<gene>
    <name evidence="13" type="ORF">BGI42_07530</name>
</gene>
<dbReference type="GO" id="GO:0003700">
    <property type="term" value="F:DNA-binding transcription factor activity"/>
    <property type="evidence" value="ECO:0007669"/>
    <property type="project" value="InterPro"/>
</dbReference>
<dbReference type="PANTHER" id="PTHR33238:SF11">
    <property type="entry name" value="TRANSCRIPTIONAL REGULATOR MNTR"/>
    <property type="match status" value="1"/>
</dbReference>
<keyword evidence="8" id="KW-0010">Activator</keyword>
<dbReference type="SUPFAM" id="SSF46785">
    <property type="entry name" value="Winged helix' DNA-binding domain"/>
    <property type="match status" value="1"/>
</dbReference>
<dbReference type="InterPro" id="IPR036388">
    <property type="entry name" value="WH-like_DNA-bd_sf"/>
</dbReference>
<comment type="subunit">
    <text evidence="3">Homodimer.</text>
</comment>
<dbReference type="RefSeq" id="WP_069679741.1">
    <property type="nucleotide sequence ID" value="NZ_CP017253.2"/>
</dbReference>
<dbReference type="SUPFAM" id="SSF47979">
    <property type="entry name" value="Iron-dependent repressor protein, dimerization domain"/>
    <property type="match status" value="1"/>
</dbReference>
<evidence type="ECO:0000256" key="7">
    <source>
        <dbReference type="ARBA" id="ARBA00023125"/>
    </source>
</evidence>
<evidence type="ECO:0000313" key="14">
    <source>
        <dbReference type="Proteomes" id="UP000094652"/>
    </source>
</evidence>
<evidence type="ECO:0000259" key="12">
    <source>
        <dbReference type="PROSITE" id="PS50944"/>
    </source>
</evidence>
<dbReference type="InterPro" id="IPR036421">
    <property type="entry name" value="Fe_dep_repressor_sf"/>
</dbReference>
<dbReference type="Pfam" id="PF01325">
    <property type="entry name" value="Fe_dep_repress"/>
    <property type="match status" value="1"/>
</dbReference>
<keyword evidence="14" id="KW-1185">Reference proteome</keyword>
<keyword evidence="9" id="KW-0804">Transcription</keyword>
<dbReference type="GO" id="GO:0003677">
    <property type="term" value="F:DNA binding"/>
    <property type="evidence" value="ECO:0007669"/>
    <property type="project" value="UniProtKB-KW"/>
</dbReference>
<dbReference type="PROSITE" id="PS50944">
    <property type="entry name" value="HTH_DTXR"/>
    <property type="match status" value="1"/>
</dbReference>
<evidence type="ECO:0000256" key="2">
    <source>
        <dbReference type="ARBA" id="ARBA00007871"/>
    </source>
</evidence>
<reference evidence="14" key="1">
    <citation type="submission" date="2016-09" db="EMBL/GenBank/DDBJ databases">
        <title>Genomics of Clostridium taeniosporum, an organism which forms endospores with ribbon-like appendages.</title>
        <authorList>
            <person name="Walker J.R."/>
        </authorList>
    </citation>
    <scope>NUCLEOTIDE SEQUENCE [LARGE SCALE GENOMIC DNA]</scope>
    <source>
        <strain evidence="14">1/k</strain>
    </source>
</reference>
<evidence type="ECO:0000256" key="8">
    <source>
        <dbReference type="ARBA" id="ARBA00023159"/>
    </source>
</evidence>
<dbReference type="Gene3D" id="1.10.60.10">
    <property type="entry name" value="Iron dependent repressor, metal binding and dimerisation domain"/>
    <property type="match status" value="1"/>
</dbReference>
<keyword evidence="5" id="KW-0678">Repressor</keyword>
<dbReference type="KEGG" id="ctae:BGI42_07530"/>
<evidence type="ECO:0000256" key="3">
    <source>
        <dbReference type="ARBA" id="ARBA00011738"/>
    </source>
</evidence>
<dbReference type="GO" id="GO:0046914">
    <property type="term" value="F:transition metal ion binding"/>
    <property type="evidence" value="ECO:0007669"/>
    <property type="project" value="InterPro"/>
</dbReference>
<evidence type="ECO:0000256" key="9">
    <source>
        <dbReference type="ARBA" id="ARBA00023163"/>
    </source>
</evidence>
<dbReference type="Pfam" id="PF02742">
    <property type="entry name" value="Fe_dep_repr_C"/>
    <property type="match status" value="1"/>
</dbReference>
<dbReference type="Gene3D" id="1.10.10.10">
    <property type="entry name" value="Winged helix-like DNA-binding domain superfamily/Winged helix DNA-binding domain"/>
    <property type="match status" value="1"/>
</dbReference>
<name>A0A1D7XK90_9CLOT</name>
<dbReference type="EMBL" id="CP017253">
    <property type="protein sequence ID" value="AOR23590.1"/>
    <property type="molecule type" value="Genomic_DNA"/>
</dbReference>
<evidence type="ECO:0000256" key="5">
    <source>
        <dbReference type="ARBA" id="ARBA00022491"/>
    </source>
</evidence>
<dbReference type="InterPro" id="IPR050536">
    <property type="entry name" value="DtxR_MntR_Metal-Reg"/>
</dbReference>
<evidence type="ECO:0000256" key="11">
    <source>
        <dbReference type="ARBA" id="ARBA00032593"/>
    </source>
</evidence>
<dbReference type="AlphaFoldDB" id="A0A1D7XK90"/>
<dbReference type="GO" id="GO:0005737">
    <property type="term" value="C:cytoplasm"/>
    <property type="evidence" value="ECO:0007669"/>
    <property type="project" value="UniProtKB-SubCell"/>
</dbReference>
<dbReference type="STRING" id="394958.BGI42_07530"/>
<organism evidence="13 14">
    <name type="scientific">Clostridium taeniosporum</name>
    <dbReference type="NCBI Taxonomy" id="394958"/>
    <lineage>
        <taxon>Bacteria</taxon>
        <taxon>Bacillati</taxon>
        <taxon>Bacillota</taxon>
        <taxon>Clostridia</taxon>
        <taxon>Eubacteriales</taxon>
        <taxon>Clostridiaceae</taxon>
        <taxon>Clostridium</taxon>
    </lineage>
</organism>
<keyword evidence="10" id="KW-0464">Manganese</keyword>
<evidence type="ECO:0000256" key="4">
    <source>
        <dbReference type="ARBA" id="ARBA00022490"/>
    </source>
</evidence>
<dbReference type="InterPro" id="IPR001367">
    <property type="entry name" value="Fe_dep_repressor"/>
</dbReference>
<keyword evidence="4" id="KW-0963">Cytoplasm</keyword>
<keyword evidence="6" id="KW-0805">Transcription regulation</keyword>
<accession>A0A1D7XK90</accession>
<evidence type="ECO:0000256" key="1">
    <source>
        <dbReference type="ARBA" id="ARBA00004496"/>
    </source>
</evidence>
<dbReference type="SMART" id="SM00529">
    <property type="entry name" value="HTH_DTXR"/>
    <property type="match status" value="1"/>
</dbReference>
<dbReference type="InterPro" id="IPR022687">
    <property type="entry name" value="HTH_DTXR"/>
</dbReference>
<comment type="subcellular location">
    <subcellularLocation>
        <location evidence="1">Cytoplasm</location>
    </subcellularLocation>
</comment>
<protein>
    <recommendedName>
        <fullName evidence="11">Manganese transport regulator</fullName>
    </recommendedName>
</protein>
<dbReference type="InterPro" id="IPR022689">
    <property type="entry name" value="Iron_dep_repressor"/>
</dbReference>
<keyword evidence="7" id="KW-0238">DNA-binding</keyword>
<comment type="similarity">
    <text evidence="2">Belongs to the DtxR/MntR family.</text>
</comment>
<dbReference type="Proteomes" id="UP000094652">
    <property type="component" value="Chromosome"/>
</dbReference>
<dbReference type="PANTHER" id="PTHR33238">
    <property type="entry name" value="IRON (METAL) DEPENDENT REPRESSOR, DTXR FAMILY"/>
    <property type="match status" value="1"/>
</dbReference>
<feature type="domain" description="HTH dtxR-type" evidence="12">
    <location>
        <begin position="21"/>
        <end position="82"/>
    </location>
</feature>
<dbReference type="GO" id="GO:0046983">
    <property type="term" value="F:protein dimerization activity"/>
    <property type="evidence" value="ECO:0007669"/>
    <property type="project" value="InterPro"/>
</dbReference>
<dbReference type="OrthoDB" id="9791355at2"/>
<proteinExistence type="inferred from homology"/>
<evidence type="ECO:0000256" key="6">
    <source>
        <dbReference type="ARBA" id="ARBA00023015"/>
    </source>
</evidence>
<evidence type="ECO:0000313" key="13">
    <source>
        <dbReference type="EMBL" id="AOR23590.1"/>
    </source>
</evidence>
<sequence length="159" mass="18639">MKKDFHTVRGYENINSTRKLLTPAMEDYLEMVYRCSIEDKIVRLNKIAQMLNVRDSSASKMMKKLGNLALINYEKYGVIELTENGVNLGKYLLYRHTVIEEFLKHLGGQDEVLIETELIEHVISSETVENINMLNMFFKNNPDILKKYNKFKKDNKKIT</sequence>
<evidence type="ECO:0000256" key="10">
    <source>
        <dbReference type="ARBA" id="ARBA00023211"/>
    </source>
</evidence>
<dbReference type="InterPro" id="IPR036390">
    <property type="entry name" value="WH_DNA-bd_sf"/>
</dbReference>